<dbReference type="Gene3D" id="1.10.3210.10">
    <property type="entry name" value="Hypothetical protein af1432"/>
    <property type="match status" value="1"/>
</dbReference>
<dbReference type="InterPro" id="IPR043128">
    <property type="entry name" value="Rev_trsase/Diguanyl_cyclase"/>
</dbReference>
<dbReference type="InterPro" id="IPR006675">
    <property type="entry name" value="HDIG_dom"/>
</dbReference>
<feature type="domain" description="HD-GYP" evidence="5">
    <location>
        <begin position="385"/>
        <end position="580"/>
    </location>
</feature>
<feature type="domain" description="HD" evidence="4">
    <location>
        <begin position="407"/>
        <end position="529"/>
    </location>
</feature>
<dbReference type="CDD" id="cd01949">
    <property type="entry name" value="GGDEF"/>
    <property type="match status" value="1"/>
</dbReference>
<sequence length="922" mass="104493">MFAILGWFIFMQIFGADERSVDRLSSSVLYSGTFTWEKSDGTTQKISIPGDYDVPAGETMVITTILPEDFDAGTVAIRSSLQDVNIYVDGSLRTRYTTRETRLVGKNSASRYIFCPTSQADAGKELRIELTTYTSNYSGIVNQVFCGDKADIWQTILNKYGFATYIALFILFAGTIGILFSLTLGMVYHKHFDMEYLSWCMVMGAVWMLGESNLRQILVPNASALGSLCFVMILLCPIPLLLYADCVQHGLHHRLYCWIGGAALLDFAICTLLTTADIADYIETLPIGQIILIGTFLIIFIHLCLYTHASQDQTDHLLLLGLLIAMLCVAVESASVYFITNLSGVFIGIGMLILLFISILRTIRNIKNMEKTRQQQELEKKQKQTEEMSLQMMQTLSTTIEAKDEYTCGHSHRVAEYAALIAAELGWSPEQIQQLKHAAYLHDIGKIGIPEQILNKPSRLTDEEFNLIKQHTIIGAEILKDITFIPYIIEVSRSHHERYDGCGYPDGLKGTDIPVHARIVAVADSYDAMNSRRIYRNALPPEIIREELEKNRGKQFDPQITDIFLKLLDEKRVVFHNIRTQEITASPEADLTINKFISEVVSTIKNQEDSKNYDFLTGLPMRSLGERLIAEFMQEHDGCLIFLDMDNLKKINDVHGHKAGDRALRNLGTLLSRYTANGIACRLGGDEFLLFLPDVSAETASKLMTRLFHHFHSIADADPEIKDAALSAGLYMCTTRDTFADCYTKADKALYNVKQNGKNHFSFYQQVSHPSSDSLGTVRDLQQVANTLRKSGRYAGALDLNYRDFSRQYEYMHQLIIRSGNHCYLVMVTLEATSDTLAHIEETEQTLSHMEQAIQNTIRRVDICTRYSSMQYLIILFQPVESQIPNIMERIFMQYYKQAKSTNFLPTYKYLSMTENNMDTNQ</sequence>
<feature type="coiled-coil region" evidence="1">
    <location>
        <begin position="359"/>
        <end position="391"/>
    </location>
</feature>
<dbReference type="Pfam" id="PF13487">
    <property type="entry name" value="HD_5"/>
    <property type="match status" value="1"/>
</dbReference>
<dbReference type="SMART" id="SM00471">
    <property type="entry name" value="HDc"/>
    <property type="match status" value="1"/>
</dbReference>
<dbReference type="InterPro" id="IPR000160">
    <property type="entry name" value="GGDEF_dom"/>
</dbReference>
<evidence type="ECO:0000313" key="7">
    <source>
        <dbReference type="Proteomes" id="UP000437824"/>
    </source>
</evidence>
<reference evidence="6 7" key="1">
    <citation type="submission" date="2019-11" db="EMBL/GenBank/DDBJ databases">
        <title>Draft genome sequence of Blautia luti DSM 14534T, isolated from human stool.</title>
        <authorList>
            <person name="Ortiz R."/>
            <person name="Melis-Arcos F."/>
            <person name="Covarrubias P."/>
            <person name="Cardenas J.P."/>
            <person name="Perez-Donoso J."/>
            <person name="Almonacid D."/>
        </authorList>
    </citation>
    <scope>NUCLEOTIDE SEQUENCE [LARGE SCALE GENOMIC DNA]</scope>
    <source>
        <strain evidence="6 7">DSM 14534</strain>
    </source>
</reference>
<evidence type="ECO:0000259" key="4">
    <source>
        <dbReference type="PROSITE" id="PS51831"/>
    </source>
</evidence>
<dbReference type="PANTHER" id="PTHR43155:SF2">
    <property type="entry name" value="CYCLIC DI-GMP PHOSPHODIESTERASE PA4108"/>
    <property type="match status" value="1"/>
</dbReference>
<dbReference type="PANTHER" id="PTHR43155">
    <property type="entry name" value="CYCLIC DI-GMP PHOSPHODIESTERASE PA4108-RELATED"/>
    <property type="match status" value="1"/>
</dbReference>
<dbReference type="EMBL" id="WMBC01000019">
    <property type="protein sequence ID" value="MTD62748.1"/>
    <property type="molecule type" value="Genomic_DNA"/>
</dbReference>
<feature type="transmembrane region" description="Helical" evidence="2">
    <location>
        <begin position="222"/>
        <end position="243"/>
    </location>
</feature>
<dbReference type="Pfam" id="PF00990">
    <property type="entry name" value="GGDEF"/>
    <property type="match status" value="1"/>
</dbReference>
<protein>
    <submittedName>
        <fullName evidence="6">Diguanylate cyclase</fullName>
    </submittedName>
</protein>
<evidence type="ECO:0000259" key="3">
    <source>
        <dbReference type="PROSITE" id="PS50887"/>
    </source>
</evidence>
<proteinExistence type="predicted"/>
<dbReference type="NCBIfam" id="TIGR00277">
    <property type="entry name" value="HDIG"/>
    <property type="match status" value="1"/>
</dbReference>
<keyword evidence="2" id="KW-0472">Membrane</keyword>
<feature type="transmembrane region" description="Helical" evidence="2">
    <location>
        <begin position="162"/>
        <end position="182"/>
    </location>
</feature>
<accession>A0A844GQA9</accession>
<organism evidence="6 7">
    <name type="scientific">Blautia luti DSM 14534 = JCM 17040</name>
    <dbReference type="NCBI Taxonomy" id="649762"/>
    <lineage>
        <taxon>Bacteria</taxon>
        <taxon>Bacillati</taxon>
        <taxon>Bacillota</taxon>
        <taxon>Clostridia</taxon>
        <taxon>Lachnospirales</taxon>
        <taxon>Lachnospiraceae</taxon>
        <taxon>Blautia</taxon>
    </lineage>
</organism>
<keyword evidence="1" id="KW-0175">Coiled coil</keyword>
<dbReference type="Gene3D" id="3.30.70.270">
    <property type="match status" value="1"/>
</dbReference>
<dbReference type="PROSITE" id="PS51832">
    <property type="entry name" value="HD_GYP"/>
    <property type="match status" value="1"/>
</dbReference>
<feature type="transmembrane region" description="Helical" evidence="2">
    <location>
        <begin position="255"/>
        <end position="275"/>
    </location>
</feature>
<dbReference type="AlphaFoldDB" id="A0A844GQA9"/>
<dbReference type="NCBIfam" id="TIGR00254">
    <property type="entry name" value="GGDEF"/>
    <property type="match status" value="1"/>
</dbReference>
<dbReference type="InterPro" id="IPR006674">
    <property type="entry name" value="HD_domain"/>
</dbReference>
<feature type="transmembrane region" description="Helical" evidence="2">
    <location>
        <begin position="317"/>
        <end position="339"/>
    </location>
</feature>
<evidence type="ECO:0000259" key="5">
    <source>
        <dbReference type="PROSITE" id="PS51832"/>
    </source>
</evidence>
<dbReference type="InterPro" id="IPR037522">
    <property type="entry name" value="HD_GYP_dom"/>
</dbReference>
<dbReference type="InterPro" id="IPR029787">
    <property type="entry name" value="Nucleotide_cyclase"/>
</dbReference>
<name>A0A844GQA9_9FIRM</name>
<evidence type="ECO:0000256" key="1">
    <source>
        <dbReference type="SAM" id="Coils"/>
    </source>
</evidence>
<evidence type="ECO:0000313" key="6">
    <source>
        <dbReference type="EMBL" id="MTD62748.1"/>
    </source>
</evidence>
<feature type="domain" description="GGDEF" evidence="3">
    <location>
        <begin position="636"/>
        <end position="766"/>
    </location>
</feature>
<dbReference type="PROSITE" id="PS51831">
    <property type="entry name" value="HD"/>
    <property type="match status" value="1"/>
</dbReference>
<feature type="transmembrane region" description="Helical" evidence="2">
    <location>
        <begin position="287"/>
        <end position="305"/>
    </location>
</feature>
<dbReference type="PROSITE" id="PS50887">
    <property type="entry name" value="GGDEF"/>
    <property type="match status" value="1"/>
</dbReference>
<feature type="transmembrane region" description="Helical" evidence="2">
    <location>
        <begin position="194"/>
        <end position="210"/>
    </location>
</feature>
<dbReference type="InterPro" id="IPR003607">
    <property type="entry name" value="HD/PDEase_dom"/>
</dbReference>
<evidence type="ECO:0000256" key="2">
    <source>
        <dbReference type="SAM" id="Phobius"/>
    </source>
</evidence>
<gene>
    <name evidence="6" type="ORF">GKZ57_16305</name>
</gene>
<comment type="caution">
    <text evidence="6">The sequence shown here is derived from an EMBL/GenBank/DDBJ whole genome shotgun (WGS) entry which is preliminary data.</text>
</comment>
<dbReference type="CDD" id="cd00077">
    <property type="entry name" value="HDc"/>
    <property type="match status" value="1"/>
</dbReference>
<dbReference type="Proteomes" id="UP000437824">
    <property type="component" value="Unassembled WGS sequence"/>
</dbReference>
<keyword evidence="2" id="KW-0812">Transmembrane</keyword>
<dbReference type="SUPFAM" id="SSF109604">
    <property type="entry name" value="HD-domain/PDEase-like"/>
    <property type="match status" value="1"/>
</dbReference>
<feature type="transmembrane region" description="Helical" evidence="2">
    <location>
        <begin position="345"/>
        <end position="363"/>
    </location>
</feature>
<keyword evidence="2" id="KW-1133">Transmembrane helix</keyword>
<dbReference type="SMART" id="SM00267">
    <property type="entry name" value="GGDEF"/>
    <property type="match status" value="1"/>
</dbReference>
<dbReference type="SUPFAM" id="SSF55073">
    <property type="entry name" value="Nucleotide cyclase"/>
    <property type="match status" value="1"/>
</dbReference>